<gene>
    <name evidence="2" type="ORF">CN311_31565</name>
</gene>
<dbReference type="AlphaFoldDB" id="A0A2A6F5D2"/>
<evidence type="ECO:0000256" key="1">
    <source>
        <dbReference type="SAM" id="MobiDB-lite"/>
    </source>
</evidence>
<accession>A0A2A6F5D2</accession>
<keyword evidence="3" id="KW-1185">Reference proteome</keyword>
<proteinExistence type="predicted"/>
<feature type="region of interest" description="Disordered" evidence="1">
    <location>
        <begin position="193"/>
        <end position="222"/>
    </location>
</feature>
<dbReference type="EMBL" id="NWQG01000308">
    <property type="protein sequence ID" value="PDQ17149.1"/>
    <property type="molecule type" value="Genomic_DNA"/>
</dbReference>
<dbReference type="RefSeq" id="WP_097577472.1">
    <property type="nucleotide sequence ID" value="NZ_NWQG01000308.1"/>
</dbReference>
<organism evidence="2 3">
    <name type="scientific">Mesorhizobium sanjuanii</name>
    <dbReference type="NCBI Taxonomy" id="2037900"/>
    <lineage>
        <taxon>Bacteria</taxon>
        <taxon>Pseudomonadati</taxon>
        <taxon>Pseudomonadota</taxon>
        <taxon>Alphaproteobacteria</taxon>
        <taxon>Hyphomicrobiales</taxon>
        <taxon>Phyllobacteriaceae</taxon>
        <taxon>Mesorhizobium</taxon>
    </lineage>
</organism>
<comment type="caution">
    <text evidence="2">The sequence shown here is derived from an EMBL/GenBank/DDBJ whole genome shotgun (WGS) entry which is preliminary data.</text>
</comment>
<protein>
    <submittedName>
        <fullName evidence="2">Uncharacterized protein</fullName>
    </submittedName>
</protein>
<name>A0A2A6F5D2_9HYPH</name>
<reference evidence="2 3" key="1">
    <citation type="submission" date="2017-09" db="EMBL/GenBank/DDBJ databases">
        <title>Mesorhizobum sanjuanii sp. nov. isolated from nodules of Lotus tenuis in saline-alkaline lowlands of Flooding Pampa.</title>
        <authorList>
            <person name="Sannazzaro A.I."/>
            <person name="Torres Tejerizo G.A."/>
            <person name="Fontana F."/>
            <person name="Cumpa Velazquez L.M."/>
            <person name="Hansen L."/>
            <person name="Pistorio M."/>
            <person name="Estrella M.J."/>
        </authorList>
    </citation>
    <scope>NUCLEOTIDE SEQUENCE [LARGE SCALE GENOMIC DNA]</scope>
    <source>
        <strain evidence="2 3">BSA136</strain>
    </source>
</reference>
<evidence type="ECO:0000313" key="3">
    <source>
        <dbReference type="Proteomes" id="UP000219182"/>
    </source>
</evidence>
<dbReference type="Proteomes" id="UP000219182">
    <property type="component" value="Unassembled WGS sequence"/>
</dbReference>
<evidence type="ECO:0000313" key="2">
    <source>
        <dbReference type="EMBL" id="PDQ17149.1"/>
    </source>
</evidence>
<sequence length="222" mass="23407">MTHPHAEDLGKARTAADFAAVIALLDTDLNNAIARRHELQQAEDRAIFGDGDLAAVRATLDDCNDAIALIEKIVDGADKRRAEAARSEARADVAALGGDIKAKAVTIGERWKSVHRLIEQLRQELFEADALSRAITTANGLFDAAGAADLKVNLATIRRTAMAGVRAAAPARLSRPAIQADRLLLSFLSPGGALDPRPAPGAPVEGVKSKFIPASKPLGERG</sequence>